<dbReference type="Proteomes" id="UP000823900">
    <property type="component" value="Unassembled WGS sequence"/>
</dbReference>
<sequence length="113" mass="13415">MIGSSDETKYLKALYFDLSVRNLKKYYSETNPNRAYRQIRDYLLENNFSHEQYSGYHSNYQTTDLEIMDLIQKMSRTLPWLPICLNHFEVTNIGSNHDLMLIFDKEISKPKAP</sequence>
<proteinExistence type="predicted"/>
<reference evidence="1" key="1">
    <citation type="journal article" date="2021" name="PeerJ">
        <title>Extensive microbial diversity within the chicken gut microbiome revealed by metagenomics and culture.</title>
        <authorList>
            <person name="Gilroy R."/>
            <person name="Ravi A."/>
            <person name="Getino M."/>
            <person name="Pursley I."/>
            <person name="Horton D.L."/>
            <person name="Alikhan N.F."/>
            <person name="Baker D."/>
            <person name="Gharbi K."/>
            <person name="Hall N."/>
            <person name="Watson M."/>
            <person name="Adriaenssens E.M."/>
            <person name="Foster-Nyarko E."/>
            <person name="Jarju S."/>
            <person name="Secka A."/>
            <person name="Antonio M."/>
            <person name="Oren A."/>
            <person name="Chaudhuri R.R."/>
            <person name="La Ragione R."/>
            <person name="Hildebrand F."/>
            <person name="Pallen M.J."/>
        </authorList>
    </citation>
    <scope>NUCLEOTIDE SEQUENCE</scope>
    <source>
        <strain evidence="1">CHK178-16964</strain>
    </source>
</reference>
<dbReference type="AlphaFoldDB" id="A0A9D2HGJ7"/>
<reference evidence="1" key="2">
    <citation type="submission" date="2021-04" db="EMBL/GenBank/DDBJ databases">
        <authorList>
            <person name="Gilroy R."/>
        </authorList>
    </citation>
    <scope>NUCLEOTIDE SEQUENCE</scope>
    <source>
        <strain evidence="1">CHK178-16964</strain>
    </source>
</reference>
<evidence type="ECO:0000313" key="1">
    <source>
        <dbReference type="EMBL" id="HJA71175.1"/>
    </source>
</evidence>
<name>A0A9D2HGJ7_9FIRM</name>
<comment type="caution">
    <text evidence="1">The sequence shown here is derived from an EMBL/GenBank/DDBJ whole genome shotgun (WGS) entry which is preliminary data.</text>
</comment>
<dbReference type="EMBL" id="DWZA01000055">
    <property type="protein sequence ID" value="HJA71175.1"/>
    <property type="molecule type" value="Genomic_DNA"/>
</dbReference>
<evidence type="ECO:0008006" key="3">
    <source>
        <dbReference type="Google" id="ProtNLM"/>
    </source>
</evidence>
<dbReference type="Gene3D" id="3.30.70.240">
    <property type="match status" value="1"/>
</dbReference>
<protein>
    <recommendedName>
        <fullName evidence="3">Virulence-associated protein D</fullName>
    </recommendedName>
</protein>
<dbReference type="NCBIfam" id="NF041506">
    <property type="entry name" value="VapD"/>
    <property type="match status" value="1"/>
</dbReference>
<gene>
    <name evidence="1" type="ORF">IAA07_06280</name>
</gene>
<accession>A0A9D2HGJ7</accession>
<evidence type="ECO:0000313" key="2">
    <source>
        <dbReference type="Proteomes" id="UP000823900"/>
    </source>
</evidence>
<dbReference type="InterPro" id="IPR048135">
    <property type="entry name" value="VapD-like"/>
</dbReference>
<organism evidence="1 2">
    <name type="scientific">Candidatus Lachnoclostridium stercoravium</name>
    <dbReference type="NCBI Taxonomy" id="2838633"/>
    <lineage>
        <taxon>Bacteria</taxon>
        <taxon>Bacillati</taxon>
        <taxon>Bacillota</taxon>
        <taxon>Clostridia</taxon>
        <taxon>Lachnospirales</taxon>
        <taxon>Lachnospiraceae</taxon>
    </lineage>
</organism>